<proteinExistence type="predicted"/>
<dbReference type="Proteomes" id="UP001217089">
    <property type="component" value="Unassembled WGS sequence"/>
</dbReference>
<dbReference type="InterPro" id="IPR004134">
    <property type="entry name" value="Peptidase_C1B"/>
</dbReference>
<sequence>MPVTDKIPLEVVLTIDSISPEVISKFKQNFSSDQKNLLAQNVCVKQDLWDVCRKQSVVAQSRHVFNTKLQHSWDMLCMIFLNHRYEDPNVFESLRIWNTT</sequence>
<accession>A0ABQ9F8L0</accession>
<evidence type="ECO:0000313" key="1">
    <source>
        <dbReference type="EMBL" id="KAJ8312946.1"/>
    </source>
</evidence>
<organism evidence="1 2">
    <name type="scientific">Tegillarca granosa</name>
    <name type="common">Malaysian cockle</name>
    <name type="synonym">Anadara granosa</name>
    <dbReference type="NCBI Taxonomy" id="220873"/>
    <lineage>
        <taxon>Eukaryota</taxon>
        <taxon>Metazoa</taxon>
        <taxon>Spiralia</taxon>
        <taxon>Lophotrochozoa</taxon>
        <taxon>Mollusca</taxon>
        <taxon>Bivalvia</taxon>
        <taxon>Autobranchia</taxon>
        <taxon>Pteriomorphia</taxon>
        <taxon>Arcoida</taxon>
        <taxon>Arcoidea</taxon>
        <taxon>Arcidae</taxon>
        <taxon>Tegillarca</taxon>
    </lineage>
</organism>
<evidence type="ECO:0000313" key="2">
    <source>
        <dbReference type="Proteomes" id="UP001217089"/>
    </source>
</evidence>
<keyword evidence="2" id="KW-1185">Reference proteome</keyword>
<gene>
    <name evidence="1" type="ORF">KUTeg_010319</name>
</gene>
<name>A0ABQ9F8L0_TEGGR</name>
<dbReference type="EMBL" id="JARBDR010000440">
    <property type="protein sequence ID" value="KAJ8312946.1"/>
    <property type="molecule type" value="Genomic_DNA"/>
</dbReference>
<reference evidence="1 2" key="1">
    <citation type="submission" date="2022-12" db="EMBL/GenBank/DDBJ databases">
        <title>Chromosome-level genome of Tegillarca granosa.</title>
        <authorList>
            <person name="Kim J."/>
        </authorList>
    </citation>
    <scope>NUCLEOTIDE SEQUENCE [LARGE SCALE GENOMIC DNA]</scope>
    <source>
        <strain evidence="1">Teg-2019</strain>
        <tissue evidence="1">Adductor muscle</tissue>
    </source>
</reference>
<protein>
    <submittedName>
        <fullName evidence="1">Uncharacterized protein</fullName>
    </submittedName>
</protein>
<dbReference type="Pfam" id="PF03051">
    <property type="entry name" value="Peptidase_C1_2"/>
    <property type="match status" value="1"/>
</dbReference>
<comment type="caution">
    <text evidence="1">The sequence shown here is derived from an EMBL/GenBank/DDBJ whole genome shotgun (WGS) entry which is preliminary data.</text>
</comment>